<dbReference type="InterPro" id="IPR012337">
    <property type="entry name" value="RNaseH-like_sf"/>
</dbReference>
<evidence type="ECO:0000256" key="2">
    <source>
        <dbReference type="ARBA" id="ARBA00012417"/>
    </source>
</evidence>
<dbReference type="SUPFAM" id="SSF56672">
    <property type="entry name" value="DNA/RNA polymerases"/>
    <property type="match status" value="1"/>
</dbReference>
<dbReference type="InterPro" id="IPR006133">
    <property type="entry name" value="DNA-dir_DNA_pol_B_exonuc"/>
</dbReference>
<dbReference type="Gene3D" id="3.90.1600.10">
    <property type="entry name" value="Palm domain of DNA polymerase"/>
    <property type="match status" value="1"/>
</dbReference>
<dbReference type="OrthoDB" id="5807460at2"/>
<dbReference type="InterPro" id="IPR042087">
    <property type="entry name" value="DNA_pol_B_thumb"/>
</dbReference>
<evidence type="ECO:0000256" key="4">
    <source>
        <dbReference type="ARBA" id="ARBA00022695"/>
    </source>
</evidence>
<dbReference type="PRINTS" id="PR00106">
    <property type="entry name" value="DNAPOLB"/>
</dbReference>
<keyword evidence="4" id="KW-0548">Nucleotidyltransferase</keyword>
<dbReference type="PANTHER" id="PTHR10322">
    <property type="entry name" value="DNA POLYMERASE CATALYTIC SUBUNIT"/>
    <property type="match status" value="1"/>
</dbReference>
<keyword evidence="11" id="KW-1185">Reference proteome</keyword>
<evidence type="ECO:0000256" key="7">
    <source>
        <dbReference type="ARBA" id="ARBA00049244"/>
    </source>
</evidence>
<dbReference type="Pfam" id="PF03104">
    <property type="entry name" value="DNA_pol_B_exo1"/>
    <property type="match status" value="1"/>
</dbReference>
<evidence type="ECO:0000313" key="11">
    <source>
        <dbReference type="Proteomes" id="UP000221024"/>
    </source>
</evidence>
<keyword evidence="6" id="KW-0238">DNA-binding</keyword>
<keyword evidence="3" id="KW-0808">Transferase</keyword>
<dbReference type="InterPro" id="IPR050240">
    <property type="entry name" value="DNA_pol_type-B"/>
</dbReference>
<evidence type="ECO:0000256" key="6">
    <source>
        <dbReference type="ARBA" id="ARBA00023125"/>
    </source>
</evidence>
<dbReference type="InterPro" id="IPR036397">
    <property type="entry name" value="RNaseH_sf"/>
</dbReference>
<dbReference type="GO" id="GO:0003887">
    <property type="term" value="F:DNA-directed DNA polymerase activity"/>
    <property type="evidence" value="ECO:0007669"/>
    <property type="project" value="UniProtKB-KW"/>
</dbReference>
<keyword evidence="5" id="KW-0239">DNA-directed DNA polymerase</keyword>
<reference evidence="10 11" key="1">
    <citation type="submission" date="2017-10" db="EMBL/GenBank/DDBJ databases">
        <title>Draft genome of Longimonas halophila.</title>
        <authorList>
            <person name="Goh K.M."/>
            <person name="Shamsir M.S."/>
            <person name="Lim S.W."/>
        </authorList>
    </citation>
    <scope>NUCLEOTIDE SEQUENCE [LARGE SCALE GENOMIC DNA]</scope>
    <source>
        <strain evidence="10 11">KCTC 42399</strain>
    </source>
</reference>
<dbReference type="AlphaFoldDB" id="A0A2H3NXX8"/>
<dbReference type="InterPro" id="IPR023211">
    <property type="entry name" value="DNA_pol_palm_dom_sf"/>
</dbReference>
<dbReference type="CDD" id="cd05785">
    <property type="entry name" value="DNA_polB_like2_exo"/>
    <property type="match status" value="1"/>
</dbReference>
<dbReference type="EC" id="2.7.7.7" evidence="2"/>
<feature type="domain" description="DNA-directed DNA polymerase family B multifunctional" evidence="8">
    <location>
        <begin position="441"/>
        <end position="741"/>
    </location>
</feature>
<dbReference type="Proteomes" id="UP000221024">
    <property type="component" value="Unassembled WGS sequence"/>
</dbReference>
<gene>
    <name evidence="10" type="ORF">CRI93_08185</name>
</gene>
<comment type="similarity">
    <text evidence="1">Belongs to the DNA polymerase type-B family.</text>
</comment>
<dbReference type="SUPFAM" id="SSF53098">
    <property type="entry name" value="Ribonuclease H-like"/>
    <property type="match status" value="1"/>
</dbReference>
<comment type="caution">
    <text evidence="10">The sequence shown here is derived from an EMBL/GenBank/DDBJ whole genome shotgun (WGS) entry which is preliminary data.</text>
</comment>
<evidence type="ECO:0000259" key="8">
    <source>
        <dbReference type="Pfam" id="PF00136"/>
    </source>
</evidence>
<dbReference type="PANTHER" id="PTHR10322:SF23">
    <property type="entry name" value="DNA POLYMERASE DELTA CATALYTIC SUBUNIT"/>
    <property type="match status" value="1"/>
</dbReference>
<dbReference type="InterPro" id="IPR006134">
    <property type="entry name" value="DNA-dir_DNA_pol_B_multi_dom"/>
</dbReference>
<evidence type="ECO:0000256" key="1">
    <source>
        <dbReference type="ARBA" id="ARBA00005755"/>
    </source>
</evidence>
<proteinExistence type="inferred from homology"/>
<name>A0A2H3NXX8_9BACT</name>
<accession>A0A2H3NXX8</accession>
<evidence type="ECO:0000256" key="5">
    <source>
        <dbReference type="ARBA" id="ARBA00022932"/>
    </source>
</evidence>
<organism evidence="10 11">
    <name type="scientific">Longimonas halophila</name>
    <dbReference type="NCBI Taxonomy" id="1469170"/>
    <lineage>
        <taxon>Bacteria</taxon>
        <taxon>Pseudomonadati</taxon>
        <taxon>Rhodothermota</taxon>
        <taxon>Rhodothermia</taxon>
        <taxon>Rhodothermales</taxon>
        <taxon>Salisaetaceae</taxon>
        <taxon>Longimonas</taxon>
    </lineage>
</organism>
<dbReference type="InterPro" id="IPR043502">
    <property type="entry name" value="DNA/RNA_pol_sf"/>
</dbReference>
<feature type="domain" description="DNA-directed DNA polymerase family B exonuclease" evidence="9">
    <location>
        <begin position="146"/>
        <end position="298"/>
    </location>
</feature>
<dbReference type="Pfam" id="PF00136">
    <property type="entry name" value="DNA_pol_B"/>
    <property type="match status" value="1"/>
</dbReference>
<sequence length="794" mass="90803">MATPAPDTSDATLYGHDDTPRIVDVQPLLNRPSREQAMVRLYRRSKECDAVVTEDAPLYPFFFISDIGLLRHRRDTFRTSRLQGGGFFEHVVVFSCWQDYYEAIRHVKRQTDSDQRRPDELYLVSDPVQQYLTQSGRTCFKDMTLDDLHRLQLDIEVISDGSFPNAERAGDEVVIVALTDNRGWSEVLHQRSGVSEATLLRELVHTINERDPDVLEGYNVFAFDLAYLQDRCALHNVEFAIGRDGSVPRTFDSSMRFAERTVDFPAMDIAGRHVIDAYFQVMAFDVFKRDLPDYSLKTAARYFGFAPEDRTYIAGEDLTEAWHNDRERLLDYALDDVIETGRLAKHLSGSTFYLTQMLPMTYGRAARRGPAAKIESLFVREYLRQRYALPQSNWGSQSMGGYTDIFRTGVIGPVVYADVESLYPSIMLNYDIQPAGDALDLFPRLLDRLTTLRLDTKSAMRSAEDEEVESELDARQSSYKILINSFYGMLGFSLAAFNDFAEADRVARIGQDLVQQIIDVIRERGGTVVEVDTDGVFFVPPEDVRGADTERDFTIGLTDAMPEGIRIGFDGRYKKMLSYKKKNYALLTYDGDLKFKGSSLISRSNEPFGRTFVRRAIRRLLDHDIEGLHQLYLDTRQRITDRTWEQGVDSFARTETLKTSVEEYEAAVEAGERPRAATYELAIQREEDTGQPVRVGDRISYYITGDSANVTAFKHCARAEQWDPDDPKAPNENTAYYLRRLDEFARKFTPFFCEEDFDLVFSPEDLFGFSAEGIELVTEVHESEEDNETTEVPF</sequence>
<dbReference type="GO" id="GO:0000166">
    <property type="term" value="F:nucleotide binding"/>
    <property type="evidence" value="ECO:0007669"/>
    <property type="project" value="InterPro"/>
</dbReference>
<dbReference type="GO" id="GO:0003677">
    <property type="term" value="F:DNA binding"/>
    <property type="evidence" value="ECO:0007669"/>
    <property type="project" value="UniProtKB-KW"/>
</dbReference>
<dbReference type="SMART" id="SM00486">
    <property type="entry name" value="POLBc"/>
    <property type="match status" value="1"/>
</dbReference>
<dbReference type="InterPro" id="IPR006172">
    <property type="entry name" value="DNA-dir_DNA_pol_B"/>
</dbReference>
<comment type="catalytic activity">
    <reaction evidence="7">
        <text>DNA(n) + a 2'-deoxyribonucleoside 5'-triphosphate = DNA(n+1) + diphosphate</text>
        <dbReference type="Rhea" id="RHEA:22508"/>
        <dbReference type="Rhea" id="RHEA-COMP:17339"/>
        <dbReference type="Rhea" id="RHEA-COMP:17340"/>
        <dbReference type="ChEBI" id="CHEBI:33019"/>
        <dbReference type="ChEBI" id="CHEBI:61560"/>
        <dbReference type="ChEBI" id="CHEBI:173112"/>
        <dbReference type="EC" id="2.7.7.7"/>
    </reaction>
</comment>
<evidence type="ECO:0000313" key="10">
    <source>
        <dbReference type="EMBL" id="PEN07103.1"/>
    </source>
</evidence>
<evidence type="ECO:0000259" key="9">
    <source>
        <dbReference type="Pfam" id="PF03104"/>
    </source>
</evidence>
<protein>
    <recommendedName>
        <fullName evidence="2">DNA-directed DNA polymerase</fullName>
        <ecNumber evidence="2">2.7.7.7</ecNumber>
    </recommendedName>
</protein>
<dbReference type="Gene3D" id="3.30.420.10">
    <property type="entry name" value="Ribonuclease H-like superfamily/Ribonuclease H"/>
    <property type="match status" value="1"/>
</dbReference>
<dbReference type="RefSeq" id="WP_098062132.1">
    <property type="nucleotide sequence ID" value="NZ_PDEP01000006.1"/>
</dbReference>
<dbReference type="EMBL" id="PDEP01000006">
    <property type="protein sequence ID" value="PEN07103.1"/>
    <property type="molecule type" value="Genomic_DNA"/>
</dbReference>
<dbReference type="Gene3D" id="1.10.132.60">
    <property type="entry name" value="DNA polymerase family B, C-terminal domain"/>
    <property type="match status" value="1"/>
</dbReference>
<evidence type="ECO:0000256" key="3">
    <source>
        <dbReference type="ARBA" id="ARBA00022679"/>
    </source>
</evidence>